<evidence type="ECO:0000256" key="2">
    <source>
        <dbReference type="ARBA" id="ARBA00023043"/>
    </source>
</evidence>
<evidence type="ECO:0000256" key="3">
    <source>
        <dbReference type="PROSITE-ProRule" id="PRU00023"/>
    </source>
</evidence>
<dbReference type="PROSITE" id="PS50088">
    <property type="entry name" value="ANK_REPEAT"/>
    <property type="match status" value="2"/>
</dbReference>
<reference evidence="6 7" key="1">
    <citation type="journal article" date="2013" name="PLoS Genet.">
        <title>Comparative genome structure, secondary metabolite, and effector coding capacity across Cochliobolus pathogens.</title>
        <authorList>
            <person name="Condon B.J."/>
            <person name="Leng Y."/>
            <person name="Wu D."/>
            <person name="Bushley K.E."/>
            <person name="Ohm R.A."/>
            <person name="Otillar R."/>
            <person name="Martin J."/>
            <person name="Schackwitz W."/>
            <person name="Grimwood J."/>
            <person name="MohdZainudin N."/>
            <person name="Xue C."/>
            <person name="Wang R."/>
            <person name="Manning V.A."/>
            <person name="Dhillon B."/>
            <person name="Tu Z.J."/>
            <person name="Steffenson B.J."/>
            <person name="Salamov A."/>
            <person name="Sun H."/>
            <person name="Lowry S."/>
            <person name="LaButti K."/>
            <person name="Han J."/>
            <person name="Copeland A."/>
            <person name="Lindquist E."/>
            <person name="Barry K."/>
            <person name="Schmutz J."/>
            <person name="Baker S.E."/>
            <person name="Ciuffetti L.M."/>
            <person name="Grigoriev I.V."/>
            <person name="Zhong S."/>
            <person name="Turgeon B.G."/>
        </authorList>
    </citation>
    <scope>NUCLEOTIDE SEQUENCE [LARGE SCALE GENOMIC DNA]</scope>
    <source>
        <strain evidence="6 7">ATCC 44560</strain>
    </source>
</reference>
<dbReference type="GO" id="GO:0008270">
    <property type="term" value="F:zinc ion binding"/>
    <property type="evidence" value="ECO:0007669"/>
    <property type="project" value="UniProtKB-KW"/>
</dbReference>
<evidence type="ECO:0000256" key="1">
    <source>
        <dbReference type="ARBA" id="ARBA00022737"/>
    </source>
</evidence>
<proteinExistence type="predicted"/>
<protein>
    <recommendedName>
        <fullName evidence="5">C2H2-type domain-containing protein</fullName>
    </recommendedName>
</protein>
<evidence type="ECO:0000313" key="6">
    <source>
        <dbReference type="EMBL" id="EUC43367.1"/>
    </source>
</evidence>
<dbReference type="SMART" id="SM00355">
    <property type="entry name" value="ZnF_C2H2"/>
    <property type="match status" value="2"/>
</dbReference>
<dbReference type="InterPro" id="IPR013087">
    <property type="entry name" value="Znf_C2H2_type"/>
</dbReference>
<dbReference type="STRING" id="930090.W6YVA4"/>
<name>W6YVA4_COCMI</name>
<dbReference type="PRINTS" id="PR01415">
    <property type="entry name" value="ANKYRIN"/>
</dbReference>
<dbReference type="RefSeq" id="XP_007690116.1">
    <property type="nucleotide sequence ID" value="XM_007691926.1"/>
</dbReference>
<dbReference type="Pfam" id="PF12796">
    <property type="entry name" value="Ank_2"/>
    <property type="match status" value="3"/>
</dbReference>
<dbReference type="SUPFAM" id="SSF57667">
    <property type="entry name" value="beta-beta-alpha zinc fingers"/>
    <property type="match status" value="1"/>
</dbReference>
<dbReference type="AlphaFoldDB" id="W6YVA4"/>
<dbReference type="PROSITE" id="PS50297">
    <property type="entry name" value="ANK_REP_REGION"/>
    <property type="match status" value="2"/>
</dbReference>
<keyword evidence="4" id="KW-0479">Metal-binding</keyword>
<feature type="domain" description="C2H2-type" evidence="5">
    <location>
        <begin position="16"/>
        <end position="44"/>
    </location>
</feature>
<dbReference type="SUPFAM" id="SSF48403">
    <property type="entry name" value="Ankyrin repeat"/>
    <property type="match status" value="2"/>
</dbReference>
<dbReference type="PROSITE" id="PS50157">
    <property type="entry name" value="ZINC_FINGER_C2H2_2"/>
    <property type="match status" value="1"/>
</dbReference>
<accession>W6YVA4</accession>
<evidence type="ECO:0000256" key="4">
    <source>
        <dbReference type="PROSITE-ProRule" id="PRU00042"/>
    </source>
</evidence>
<keyword evidence="2 3" id="KW-0040">ANK repeat</keyword>
<dbReference type="PROSITE" id="PS00028">
    <property type="entry name" value="ZINC_FINGER_C2H2_1"/>
    <property type="match status" value="1"/>
</dbReference>
<gene>
    <name evidence="6" type="ORF">COCMIDRAFT_101049</name>
</gene>
<evidence type="ECO:0000259" key="5">
    <source>
        <dbReference type="PROSITE" id="PS50157"/>
    </source>
</evidence>
<dbReference type="Gene3D" id="1.25.40.20">
    <property type="entry name" value="Ankyrin repeat-containing domain"/>
    <property type="match status" value="3"/>
</dbReference>
<keyword evidence="1" id="KW-0677">Repeat</keyword>
<dbReference type="Proteomes" id="UP000054032">
    <property type="component" value="Unassembled WGS sequence"/>
</dbReference>
<dbReference type="OrthoDB" id="5596414at2759"/>
<dbReference type="eggNOG" id="KOG4177">
    <property type="taxonomic scope" value="Eukaryota"/>
</dbReference>
<dbReference type="InterPro" id="IPR036770">
    <property type="entry name" value="Ankyrin_rpt-contain_sf"/>
</dbReference>
<keyword evidence="4" id="KW-0862">Zinc</keyword>
<organism evidence="6 7">
    <name type="scientific">Bipolaris oryzae ATCC 44560</name>
    <dbReference type="NCBI Taxonomy" id="930090"/>
    <lineage>
        <taxon>Eukaryota</taxon>
        <taxon>Fungi</taxon>
        <taxon>Dikarya</taxon>
        <taxon>Ascomycota</taxon>
        <taxon>Pezizomycotina</taxon>
        <taxon>Dothideomycetes</taxon>
        <taxon>Pleosporomycetidae</taxon>
        <taxon>Pleosporales</taxon>
        <taxon>Pleosporineae</taxon>
        <taxon>Pleosporaceae</taxon>
        <taxon>Bipolaris</taxon>
    </lineage>
</organism>
<feature type="repeat" description="ANK" evidence="3">
    <location>
        <begin position="345"/>
        <end position="377"/>
    </location>
</feature>
<dbReference type="HOGENOM" id="CLU_455709_0_0_1"/>
<dbReference type="InterPro" id="IPR002110">
    <property type="entry name" value="Ankyrin_rpt"/>
</dbReference>
<dbReference type="PANTHER" id="PTHR24198:SF165">
    <property type="entry name" value="ANKYRIN REPEAT-CONTAINING PROTEIN-RELATED"/>
    <property type="match status" value="1"/>
</dbReference>
<dbReference type="EMBL" id="KI964031">
    <property type="protein sequence ID" value="EUC43367.1"/>
    <property type="molecule type" value="Genomic_DNA"/>
</dbReference>
<keyword evidence="7" id="KW-1185">Reference proteome</keyword>
<dbReference type="Gene3D" id="3.30.160.60">
    <property type="entry name" value="Classic Zinc Finger"/>
    <property type="match status" value="1"/>
</dbReference>
<dbReference type="KEGG" id="bor:COCMIDRAFT_101049"/>
<dbReference type="PANTHER" id="PTHR24198">
    <property type="entry name" value="ANKYRIN REPEAT AND PROTEIN KINASE DOMAIN-CONTAINING PROTEIN"/>
    <property type="match status" value="1"/>
</dbReference>
<keyword evidence="4" id="KW-0863">Zinc-finger</keyword>
<feature type="repeat" description="ANK" evidence="3">
    <location>
        <begin position="145"/>
        <end position="177"/>
    </location>
</feature>
<dbReference type="SMART" id="SM00248">
    <property type="entry name" value="ANK"/>
    <property type="match status" value="9"/>
</dbReference>
<dbReference type="InterPro" id="IPR036236">
    <property type="entry name" value="Znf_C2H2_sf"/>
</dbReference>
<sequence>MLTHRSRHLKTHSKPFRCGECPSGFALRSDLERHVKARHRVGNEQYYCRVDLCQFKSNRKDHLKRHKRKFHVDALLPAETAYISSIKEATEEGSFSQIEETTEPLGSSNGIYSVSVFMRAATSGDIPTLELLMDFGFTTDTRAEDQSTALHCAARSGQERTVQYLLDKGASCETFNDKRRRPLHEAILSGNLDVVKALFQHKSEGYRPCSDDVTRICVAETRNIDILEWYMENQGTESTAADVGWIFHSALRANNDTLLAALLVHPDIDVNRKDEHGYAPIHHAARWGNAKVMSLMLASDRIDISSGTRGKELMAIHIAAQYGNIEVFEQLLSSDNNDVSRRDGEGYTPLHHAAFTGHWEAVHLLLRYTSSTSHRDSINRPPENGEFIKKDVVSELLNHAGFRGPISVRPGQRKRSLLQYAAKRQDDEVMAVLLAHEEIDVNRHIGYRSNLLAKAAGHGHIEVVKLLLQHPKIDVNLKDRRNRTLLERARFNSRQEIVDLLLSHGAIDNEVKSLTTPTKTTNIPMALDVGHLHDMDLQLDSENGPEFSLEGFFEGIPDWKEFSDAEDEMAG</sequence>
<dbReference type="GeneID" id="19117792"/>
<evidence type="ECO:0000313" key="7">
    <source>
        <dbReference type="Proteomes" id="UP000054032"/>
    </source>
</evidence>